<reference evidence="2" key="1">
    <citation type="submission" date="2012-04" db="EMBL/GenBank/DDBJ databases">
        <title>The Genome Sequence of Loa loa.</title>
        <authorList>
            <consortium name="The Broad Institute Genome Sequencing Platform"/>
            <consortium name="Broad Institute Genome Sequencing Center for Infectious Disease"/>
            <person name="Nutman T.B."/>
            <person name="Fink D.L."/>
            <person name="Russ C."/>
            <person name="Young S."/>
            <person name="Zeng Q."/>
            <person name="Gargeya S."/>
            <person name="Alvarado L."/>
            <person name="Berlin A."/>
            <person name="Chapman S.B."/>
            <person name="Chen Z."/>
            <person name="Freedman E."/>
            <person name="Gellesch M."/>
            <person name="Goldberg J."/>
            <person name="Griggs A."/>
            <person name="Gujja S."/>
            <person name="Heilman E.R."/>
            <person name="Heiman D."/>
            <person name="Howarth C."/>
            <person name="Mehta T."/>
            <person name="Neiman D."/>
            <person name="Pearson M."/>
            <person name="Roberts A."/>
            <person name="Saif S."/>
            <person name="Shea T."/>
            <person name="Shenoy N."/>
            <person name="Sisk P."/>
            <person name="Stolte C."/>
            <person name="Sykes S."/>
            <person name="White J."/>
            <person name="Yandava C."/>
            <person name="Haas B."/>
            <person name="Henn M.R."/>
            <person name="Nusbaum C."/>
            <person name="Birren B."/>
        </authorList>
    </citation>
    <scope>NUCLEOTIDE SEQUENCE [LARGE SCALE GENOMIC DNA]</scope>
</reference>
<accession>A0A1S0TJI0</accession>
<dbReference type="GeneID" id="9950839"/>
<evidence type="ECO:0000256" key="1">
    <source>
        <dbReference type="SAM" id="Phobius"/>
    </source>
</evidence>
<protein>
    <submittedName>
        <fullName evidence="2">Uncharacterized protein</fullName>
    </submittedName>
</protein>
<proteinExistence type="predicted"/>
<dbReference type="OrthoDB" id="5858620at2759"/>
<feature type="transmembrane region" description="Helical" evidence="1">
    <location>
        <begin position="48"/>
        <end position="72"/>
    </location>
</feature>
<keyword evidence="1" id="KW-0472">Membrane</keyword>
<keyword evidence="1" id="KW-0812">Transmembrane</keyword>
<gene>
    <name evidence="2" type="ORF">LOAG_13368</name>
</gene>
<name>A0A1S0TJI0_LOALO</name>
<dbReference type="CTD" id="9950839"/>
<dbReference type="InParanoid" id="A0A1S0TJI0"/>
<keyword evidence="1" id="KW-1133">Transmembrane helix</keyword>
<organism evidence="2">
    <name type="scientific">Loa loa</name>
    <name type="common">Eye worm</name>
    <name type="synonym">Filaria loa</name>
    <dbReference type="NCBI Taxonomy" id="7209"/>
    <lineage>
        <taxon>Eukaryota</taxon>
        <taxon>Metazoa</taxon>
        <taxon>Ecdysozoa</taxon>
        <taxon>Nematoda</taxon>
        <taxon>Chromadorea</taxon>
        <taxon>Rhabditida</taxon>
        <taxon>Spirurina</taxon>
        <taxon>Spiruromorpha</taxon>
        <taxon>Filarioidea</taxon>
        <taxon>Onchocercidae</taxon>
        <taxon>Loa</taxon>
    </lineage>
</organism>
<dbReference type="EMBL" id="JH712122">
    <property type="protein sequence ID" value="EFO15144.1"/>
    <property type="molecule type" value="Genomic_DNA"/>
</dbReference>
<sequence length="123" mass="14602">MFSPELAPVFIEELKGKRVIRKSRKQVSASTKKESQYIKKTFIYRGSFFEFCSTLLGFYFMFIFSIQVWILISRIEIKNGTWSLSPAERTTWWFDQVENLGDELVKFYIKSTSKISQPEFQNK</sequence>
<evidence type="ECO:0000313" key="2">
    <source>
        <dbReference type="EMBL" id="EFO15144.1"/>
    </source>
</evidence>
<dbReference type="AlphaFoldDB" id="A0A1S0TJI0"/>
<dbReference type="RefSeq" id="XP_003148925.1">
    <property type="nucleotide sequence ID" value="XM_003148877.1"/>
</dbReference>
<dbReference type="KEGG" id="loa:LOAG_13368"/>